<dbReference type="AlphaFoldDB" id="A0A5R8ZCR0"/>
<organism evidence="1 2">
    <name type="scientific">Pseudomonas mosselii</name>
    <dbReference type="NCBI Taxonomy" id="78327"/>
    <lineage>
        <taxon>Bacteria</taxon>
        <taxon>Pseudomonadati</taxon>
        <taxon>Pseudomonadota</taxon>
        <taxon>Gammaproteobacteria</taxon>
        <taxon>Pseudomonadales</taxon>
        <taxon>Pseudomonadaceae</taxon>
        <taxon>Pseudomonas</taxon>
    </lineage>
</organism>
<evidence type="ECO:0000313" key="1">
    <source>
        <dbReference type="EMBL" id="TLP63579.1"/>
    </source>
</evidence>
<dbReference type="Proteomes" id="UP000309819">
    <property type="component" value="Unassembled WGS sequence"/>
</dbReference>
<keyword evidence="2" id="KW-1185">Reference proteome</keyword>
<protein>
    <submittedName>
        <fullName evidence="1">Uncharacterized protein</fullName>
    </submittedName>
</protein>
<reference evidence="1 2" key="1">
    <citation type="submission" date="2019-05" db="EMBL/GenBank/DDBJ databases">
        <title>Pseudomonas sp. SC006 isolated from lettuce that can produce HBGAs.</title>
        <authorList>
            <person name="Wang D."/>
            <person name="Liao N."/>
            <person name="Liu D."/>
            <person name="Zhang Z."/>
            <person name="Zou S."/>
        </authorList>
    </citation>
    <scope>NUCLEOTIDE SEQUENCE [LARGE SCALE GENOMIC DNA]</scope>
    <source>
        <strain evidence="1 2">SC006</strain>
    </source>
</reference>
<dbReference type="EMBL" id="VAUO01000002">
    <property type="protein sequence ID" value="TLP63579.1"/>
    <property type="molecule type" value="Genomic_DNA"/>
</dbReference>
<accession>A0A5R8ZCR0</accession>
<proteinExistence type="predicted"/>
<comment type="caution">
    <text evidence="1">The sequence shown here is derived from an EMBL/GenBank/DDBJ whole genome shotgun (WGS) entry which is preliminary data.</text>
</comment>
<dbReference type="OrthoDB" id="7032598at2"/>
<name>A0A5R8ZCR0_9PSED</name>
<gene>
    <name evidence="1" type="ORF">FEM01_08840</name>
</gene>
<evidence type="ECO:0000313" key="2">
    <source>
        <dbReference type="Proteomes" id="UP000309819"/>
    </source>
</evidence>
<sequence>MDSILALPARSWQGCAGLYVASMAMQFFAISNATFGSRLNSKLRGGVESFPVLATWLPVPDPWYVTLE</sequence>